<reference evidence="1 2" key="1">
    <citation type="submission" date="2021-08" db="EMBL/GenBank/DDBJ databases">
        <authorList>
            <person name="Peeters C."/>
        </authorList>
    </citation>
    <scope>NUCLEOTIDE SEQUENCE [LARGE SCALE GENOMIC DNA]</scope>
    <source>
        <strain evidence="1 2">LMG 23992</strain>
    </source>
</reference>
<sequence length="35" mass="3683">MAPNARPEAQGPQDADARLALGDALQPAVRELLAR</sequence>
<name>A0ABN7ZCK5_9BURK</name>
<comment type="caution">
    <text evidence="1">The sequence shown here is derived from an EMBL/GenBank/DDBJ whole genome shotgun (WGS) entry which is preliminary data.</text>
</comment>
<protein>
    <submittedName>
        <fullName evidence="1">Uncharacterized protein</fullName>
    </submittedName>
</protein>
<gene>
    <name evidence="1" type="ORF">LMG23992_04751</name>
</gene>
<keyword evidence="2" id="KW-1185">Reference proteome</keyword>
<evidence type="ECO:0000313" key="2">
    <source>
        <dbReference type="Proteomes" id="UP000727654"/>
    </source>
</evidence>
<dbReference type="Proteomes" id="UP000727654">
    <property type="component" value="Unassembled WGS sequence"/>
</dbReference>
<organism evidence="1 2">
    <name type="scientific">Cupriavidus laharis</name>
    <dbReference type="NCBI Taxonomy" id="151654"/>
    <lineage>
        <taxon>Bacteria</taxon>
        <taxon>Pseudomonadati</taxon>
        <taxon>Pseudomonadota</taxon>
        <taxon>Betaproteobacteria</taxon>
        <taxon>Burkholderiales</taxon>
        <taxon>Burkholderiaceae</taxon>
        <taxon>Cupriavidus</taxon>
    </lineage>
</organism>
<evidence type="ECO:0000313" key="1">
    <source>
        <dbReference type="EMBL" id="CAG9182451.1"/>
    </source>
</evidence>
<proteinExistence type="predicted"/>
<dbReference type="EMBL" id="CAJZAI010000017">
    <property type="protein sequence ID" value="CAG9182451.1"/>
    <property type="molecule type" value="Genomic_DNA"/>
</dbReference>
<accession>A0ABN7ZCK5</accession>